<dbReference type="CDD" id="cd08977">
    <property type="entry name" value="SusD"/>
    <property type="match status" value="1"/>
</dbReference>
<feature type="domain" description="RagB/SusD" evidence="6">
    <location>
        <begin position="286"/>
        <end position="537"/>
    </location>
</feature>
<dbReference type="InterPro" id="IPR012944">
    <property type="entry name" value="SusD_RagB_dom"/>
</dbReference>
<dbReference type="GO" id="GO:0009279">
    <property type="term" value="C:cell outer membrane"/>
    <property type="evidence" value="ECO:0007669"/>
    <property type="project" value="UniProtKB-SubCell"/>
</dbReference>
<proteinExistence type="inferred from homology"/>
<comment type="similarity">
    <text evidence="2">Belongs to the SusD family.</text>
</comment>
<protein>
    <submittedName>
        <fullName evidence="8">RagB/SusD family nutrient uptake outer membrane protein</fullName>
    </submittedName>
</protein>
<evidence type="ECO:0000256" key="1">
    <source>
        <dbReference type="ARBA" id="ARBA00004442"/>
    </source>
</evidence>
<dbReference type="AlphaFoldDB" id="A0ABD4W0B9"/>
<evidence type="ECO:0000259" key="6">
    <source>
        <dbReference type="Pfam" id="PF07980"/>
    </source>
</evidence>
<dbReference type="Gene3D" id="1.25.40.390">
    <property type="match status" value="1"/>
</dbReference>
<evidence type="ECO:0000256" key="2">
    <source>
        <dbReference type="ARBA" id="ARBA00006275"/>
    </source>
</evidence>
<dbReference type="Proteomes" id="UP001075704">
    <property type="component" value="Unassembled WGS sequence"/>
</dbReference>
<reference evidence="8" key="1">
    <citation type="submission" date="2022-12" db="EMBL/GenBank/DDBJ databases">
        <title>Development of a Multilocus Sequence Typing Scheme for Bacteroides fragilis Based on Whole Genome Sequencing Data and Clinical Application.</title>
        <authorList>
            <person name="Nielsen F.D."/>
            <person name="Justesen U.S."/>
        </authorList>
    </citation>
    <scope>NUCLEOTIDE SEQUENCE</scope>
    <source>
        <strain evidence="8">BF_BC_ODE_DK_2015_2</strain>
    </source>
</reference>
<dbReference type="InterPro" id="IPR011990">
    <property type="entry name" value="TPR-like_helical_dom_sf"/>
</dbReference>
<keyword evidence="3" id="KW-0732">Signal</keyword>
<dbReference type="InterPro" id="IPR033985">
    <property type="entry name" value="SusD-like_N"/>
</dbReference>
<name>A0ABD4W0B9_BACFG</name>
<dbReference type="EMBL" id="JAPUAC010000024">
    <property type="protein sequence ID" value="MCZ2656517.1"/>
    <property type="molecule type" value="Genomic_DNA"/>
</dbReference>
<feature type="domain" description="SusD-like N-terminal" evidence="7">
    <location>
        <begin position="22"/>
        <end position="207"/>
    </location>
</feature>
<comment type="caution">
    <text evidence="8">The sequence shown here is derived from an EMBL/GenBank/DDBJ whole genome shotgun (WGS) entry which is preliminary data.</text>
</comment>
<dbReference type="SUPFAM" id="SSF48452">
    <property type="entry name" value="TPR-like"/>
    <property type="match status" value="1"/>
</dbReference>
<keyword evidence="5" id="KW-0998">Cell outer membrane</keyword>
<evidence type="ECO:0000313" key="9">
    <source>
        <dbReference type="Proteomes" id="UP001075704"/>
    </source>
</evidence>
<keyword evidence="4" id="KW-0472">Membrane</keyword>
<dbReference type="Pfam" id="PF07980">
    <property type="entry name" value="SusD_RagB"/>
    <property type="match status" value="1"/>
</dbReference>
<comment type="subcellular location">
    <subcellularLocation>
        <location evidence="1">Cell outer membrane</location>
    </subcellularLocation>
</comment>
<accession>A0ABD4W0B9</accession>
<gene>
    <name evidence="8" type="ORF">O1422_20440</name>
</gene>
<dbReference type="Pfam" id="PF14322">
    <property type="entry name" value="SusD-like_3"/>
    <property type="match status" value="1"/>
</dbReference>
<organism evidence="8 9">
    <name type="scientific">Bacteroides fragilis</name>
    <dbReference type="NCBI Taxonomy" id="817"/>
    <lineage>
        <taxon>Bacteria</taxon>
        <taxon>Pseudomonadati</taxon>
        <taxon>Bacteroidota</taxon>
        <taxon>Bacteroidia</taxon>
        <taxon>Bacteroidales</taxon>
        <taxon>Bacteroidaceae</taxon>
        <taxon>Bacteroides</taxon>
    </lineage>
</organism>
<evidence type="ECO:0000256" key="4">
    <source>
        <dbReference type="ARBA" id="ARBA00023136"/>
    </source>
</evidence>
<evidence type="ECO:0000256" key="3">
    <source>
        <dbReference type="ARBA" id="ARBA00022729"/>
    </source>
</evidence>
<sequence length="537" mass="61335">MKMKTIYLWLLTAIVLCGCSDFLDREPKTNLSPASFWKSESDLRLATNVFYQNMNRSYTLDNQSADGFANVSNQVSSGTQSPGNTDAIWTAAYKQIRNANNFLENYQNAEVSDAVKNRYAGEARFFRAYFYFNLVKRFGDVPYVLSTLDMDSEELMGPRTPKEQVIAGIIEDLEFAETHIPLKSKLSTDVGRLTKGAAQAMLARVALYCGTRNKFHGDGEYKKYLQIAKEASKRLIDTKEYSLYKDYRDLFLLPGEDSDEHILSYRYSADADTYNPRIRTTIADLSHSPTKVLADAFLCKDGLPLDKSAYQVEYLPGGKEFENRDPRMSLTIWRPGDQFLGKPFVPNLTSQTRTGYMFKKYGDEESYSNMKSRIDEILIRYAEVLLTFAEASFELDDKISDDDLELSINALRKRFEGHPNQLPPLTNAFVEEHGLSMRDEIRRERRVELAAESFRYDDIIRWKTAEIELPTAILGAKFDAELYPSTVPGKDVILDKNGFILVQSAESRTFDSSKHYLFPLPLREVSLNPALTQNPNW</sequence>
<dbReference type="PROSITE" id="PS51257">
    <property type="entry name" value="PROKAR_LIPOPROTEIN"/>
    <property type="match status" value="1"/>
</dbReference>
<evidence type="ECO:0000259" key="7">
    <source>
        <dbReference type="Pfam" id="PF14322"/>
    </source>
</evidence>
<evidence type="ECO:0000256" key="5">
    <source>
        <dbReference type="ARBA" id="ARBA00023237"/>
    </source>
</evidence>
<evidence type="ECO:0000313" key="8">
    <source>
        <dbReference type="EMBL" id="MCZ2656517.1"/>
    </source>
</evidence>